<dbReference type="GO" id="GO:0016020">
    <property type="term" value="C:membrane"/>
    <property type="evidence" value="ECO:0007669"/>
    <property type="project" value="UniProtKB-SubCell"/>
</dbReference>
<feature type="domain" description="Amino acid permease/ SLC12A" evidence="9">
    <location>
        <begin position="1"/>
        <end position="240"/>
    </location>
</feature>
<dbReference type="PANTHER" id="PTHR43341">
    <property type="entry name" value="AMINO ACID PERMEASE"/>
    <property type="match status" value="1"/>
</dbReference>
<dbReference type="InterPro" id="IPR004841">
    <property type="entry name" value="AA-permease/SLC12A_dom"/>
</dbReference>
<comment type="caution">
    <text evidence="10">The sequence shown here is derived from an EMBL/GenBank/DDBJ whole genome shotgun (WGS) entry which is preliminary data.</text>
</comment>
<dbReference type="InterPro" id="IPR050524">
    <property type="entry name" value="APC_YAT"/>
</dbReference>
<dbReference type="Proteomes" id="UP000473826">
    <property type="component" value="Unassembled WGS sequence"/>
</dbReference>
<sequence>MIAIGGVIGPGWFYSVGTGFTYGGPGGVILGFGVVGIFLYVVMQSLGELAAFISVTGSFTDYTARFMDPALAFALGWVYVFLWGGFLINEYYTLGLLCTYWPSKLPWVGFVVLGWVFFYAFGCIGVRGYGEAEFLLTWLKLLFIVSFFLCSVLITTGAIGNRGPVGFRYWRDPGAFSDGVKGVFKCFALAAVYYAGAEMIGLTAGEAKNPARDIPRAVRLVFIRIFVVYVGSLFFMVRNISGLAHTPVPRRGVERPQAIQRHADASRVAIHRCLHQRRPDAGRQRAERVHRALPATPQLTPHASCRPSSRPSTARCTSPRGASCPCRRRGTRPRSSCAPTAGARRTSRWRSATRSACSRSSTSATARSSCTTGS</sequence>
<keyword evidence="11" id="KW-1185">Reference proteome</keyword>
<feature type="transmembrane region" description="Helical" evidence="8">
    <location>
        <begin position="179"/>
        <end position="196"/>
    </location>
</feature>
<dbReference type="AlphaFoldDB" id="A0A7D8V195"/>
<gene>
    <name evidence="10" type="ORF">VHUM_03016</name>
</gene>
<reference evidence="10 11" key="1">
    <citation type="journal article" date="2019" name="PLoS Genet.">
        <title>Convergent evolution of linked mating-type loci in basidiomycete fungi.</title>
        <authorList>
            <person name="Sun S."/>
            <person name="Coelho M.A."/>
            <person name="Heitman J."/>
            <person name="Nowrousian M."/>
        </authorList>
    </citation>
    <scope>NUCLEOTIDE SEQUENCE [LARGE SCALE GENOMIC DNA]</scope>
    <source>
        <strain evidence="10 11">CBS 4282</strain>
    </source>
</reference>
<evidence type="ECO:0000259" key="9">
    <source>
        <dbReference type="Pfam" id="PF00324"/>
    </source>
</evidence>
<dbReference type="PANTHER" id="PTHR43341:SF26">
    <property type="entry name" value="GENERAL AMINO ACID PERMEASE AGP3"/>
    <property type="match status" value="1"/>
</dbReference>
<dbReference type="InterPro" id="IPR004840">
    <property type="entry name" value="Amino_acid_permease_CS"/>
</dbReference>
<dbReference type="EMBL" id="QKWK01000007">
    <property type="protein sequence ID" value="TXT08888.1"/>
    <property type="molecule type" value="Genomic_DNA"/>
</dbReference>
<proteinExistence type="predicted"/>
<name>A0A7D8V195_VANHU</name>
<evidence type="ECO:0000313" key="10">
    <source>
        <dbReference type="EMBL" id="TXT08888.1"/>
    </source>
</evidence>
<dbReference type="Pfam" id="PF00324">
    <property type="entry name" value="AA_permease"/>
    <property type="match status" value="1"/>
</dbReference>
<protein>
    <recommendedName>
        <fullName evidence="9">Amino acid permease/ SLC12A domain-containing protein</fullName>
    </recommendedName>
</protein>
<feature type="region of interest" description="Disordered" evidence="7">
    <location>
        <begin position="276"/>
        <end position="374"/>
    </location>
</feature>
<keyword evidence="6 8" id="KW-0472">Membrane</keyword>
<dbReference type="GO" id="GO:0015171">
    <property type="term" value="F:amino acid transmembrane transporter activity"/>
    <property type="evidence" value="ECO:0007669"/>
    <property type="project" value="TreeGrafter"/>
</dbReference>
<feature type="transmembrane region" description="Helical" evidence="8">
    <location>
        <begin position="108"/>
        <end position="126"/>
    </location>
</feature>
<feature type="compositionally biased region" description="Basic and acidic residues" evidence="7">
    <location>
        <begin position="277"/>
        <end position="290"/>
    </location>
</feature>
<dbReference type="Gene3D" id="1.20.1740.10">
    <property type="entry name" value="Amino acid/polyamine transporter I"/>
    <property type="match status" value="1"/>
</dbReference>
<evidence type="ECO:0000256" key="5">
    <source>
        <dbReference type="ARBA" id="ARBA00022989"/>
    </source>
</evidence>
<dbReference type="OrthoDB" id="3900342at2759"/>
<comment type="subcellular location">
    <subcellularLocation>
        <location evidence="1">Membrane</location>
        <topology evidence="1">Multi-pass membrane protein</topology>
    </subcellularLocation>
</comment>
<evidence type="ECO:0000256" key="7">
    <source>
        <dbReference type="SAM" id="MobiDB-lite"/>
    </source>
</evidence>
<feature type="transmembrane region" description="Helical" evidence="8">
    <location>
        <begin position="70"/>
        <end position="88"/>
    </location>
</feature>
<evidence type="ECO:0000256" key="4">
    <source>
        <dbReference type="ARBA" id="ARBA00022970"/>
    </source>
</evidence>
<evidence type="ECO:0000256" key="1">
    <source>
        <dbReference type="ARBA" id="ARBA00004141"/>
    </source>
</evidence>
<accession>A0A7D8V195</accession>
<feature type="transmembrane region" description="Helical" evidence="8">
    <location>
        <begin position="217"/>
        <end position="237"/>
    </location>
</feature>
<evidence type="ECO:0000256" key="3">
    <source>
        <dbReference type="ARBA" id="ARBA00022692"/>
    </source>
</evidence>
<keyword evidence="5 8" id="KW-1133">Transmembrane helix</keyword>
<feature type="compositionally biased region" description="Low complexity" evidence="7">
    <location>
        <begin position="340"/>
        <end position="374"/>
    </location>
</feature>
<feature type="compositionally biased region" description="Polar residues" evidence="7">
    <location>
        <begin position="297"/>
        <end position="316"/>
    </location>
</feature>
<evidence type="ECO:0000256" key="8">
    <source>
        <dbReference type="SAM" id="Phobius"/>
    </source>
</evidence>
<dbReference type="PROSITE" id="PS00218">
    <property type="entry name" value="AMINO_ACID_PERMEASE_1"/>
    <property type="match status" value="1"/>
</dbReference>
<organism evidence="10 11">
    <name type="scientific">Vanrija humicola</name>
    <name type="common">Yeast</name>
    <name type="synonym">Cryptococcus humicola</name>
    <dbReference type="NCBI Taxonomy" id="5417"/>
    <lineage>
        <taxon>Eukaryota</taxon>
        <taxon>Fungi</taxon>
        <taxon>Dikarya</taxon>
        <taxon>Basidiomycota</taxon>
        <taxon>Agaricomycotina</taxon>
        <taxon>Tremellomycetes</taxon>
        <taxon>Trichosporonales</taxon>
        <taxon>Trichosporonaceae</taxon>
        <taxon>Vanrija</taxon>
    </lineage>
</organism>
<evidence type="ECO:0000313" key="11">
    <source>
        <dbReference type="Proteomes" id="UP000473826"/>
    </source>
</evidence>
<evidence type="ECO:0000256" key="6">
    <source>
        <dbReference type="ARBA" id="ARBA00023136"/>
    </source>
</evidence>
<feature type="transmembrane region" description="Helical" evidence="8">
    <location>
        <begin position="138"/>
        <end position="159"/>
    </location>
</feature>
<keyword evidence="2" id="KW-0813">Transport</keyword>
<feature type="transmembrane region" description="Helical" evidence="8">
    <location>
        <begin position="20"/>
        <end position="42"/>
    </location>
</feature>
<keyword evidence="3 8" id="KW-0812">Transmembrane</keyword>
<evidence type="ECO:0000256" key="2">
    <source>
        <dbReference type="ARBA" id="ARBA00022448"/>
    </source>
</evidence>
<keyword evidence="4" id="KW-0029">Amino-acid transport</keyword>